<feature type="domain" description="Protein kinase" evidence="14">
    <location>
        <begin position="25"/>
        <end position="276"/>
    </location>
</feature>
<evidence type="ECO:0000256" key="11">
    <source>
        <dbReference type="PROSITE-ProRule" id="PRU10141"/>
    </source>
</evidence>
<evidence type="ECO:0000259" key="15">
    <source>
        <dbReference type="PROSITE" id="PS50078"/>
    </source>
</evidence>
<feature type="region of interest" description="Disordered" evidence="13">
    <location>
        <begin position="575"/>
        <end position="610"/>
    </location>
</feature>
<sequence>MASKDPAKHKEPPEVVIDGKTKKRYTRGRFLGKGGFAKCYELTDQETHEVFAGKVVPKSALVKASQKEKMQQEISIHRTLKHENVVGFHGCFEDREFIYIVLELCKRRSLLELHKRRRFISEYEARYFMRQIIRGCQYLHKNKVMHRDLKLANLFLSDDLTVKIGDFGLASRVHEGEKKKTLCGTPNYIAPEVLNKGGHSFEVDCWSLGCILYTLLVGNPPFETNKLEDTYARIKQNEYHIPIRVSTVASRFIRALLNPDPKQRPSMFTMLDDDFFKEFTPSCLPISALTTCPRFEPTAAQSGRRPLSDINPLEDVPITSGGGIPGKLNAALVEDEPEDHWLPSLKQELKDLLANAKVLDENVLSAMEDSEDPASCPIYWVSKWVDYSDKYGLGYQLCDNSSGVVFNDITRLILAANLQNLQYIEHDGTEKFFTMKHYPESLKKKVTLLDYFKVYMQENLLKAGENAVRREADDMARLPFLRTWFRTRSAIVLHLSNGILQINFFEDHAKVILCPLMHAVTYMDANRNFITYQFKQLRVGGIIPDLKGRLEYAVAMIETLLSPLPLGGNPAKYSAHDPVAHANPPPKSVQRAAVKTDPPEGLAYASKPVS</sequence>
<organism evidence="16 17">
    <name type="scientific">Calicophoron daubneyi</name>
    <name type="common">Rumen fluke</name>
    <name type="synonym">Paramphistomum daubneyi</name>
    <dbReference type="NCBI Taxonomy" id="300641"/>
    <lineage>
        <taxon>Eukaryota</taxon>
        <taxon>Metazoa</taxon>
        <taxon>Spiralia</taxon>
        <taxon>Lophotrochozoa</taxon>
        <taxon>Platyhelminthes</taxon>
        <taxon>Trematoda</taxon>
        <taxon>Digenea</taxon>
        <taxon>Plagiorchiida</taxon>
        <taxon>Pronocephalata</taxon>
        <taxon>Paramphistomoidea</taxon>
        <taxon>Paramphistomidae</taxon>
        <taxon>Calicophoron</taxon>
    </lineage>
</organism>
<dbReference type="SUPFAM" id="SSF82615">
    <property type="entry name" value="Polo-box domain"/>
    <property type="match status" value="2"/>
</dbReference>
<evidence type="ECO:0000256" key="5">
    <source>
        <dbReference type="ARBA" id="ARBA00022737"/>
    </source>
</evidence>
<dbReference type="InterPro" id="IPR000719">
    <property type="entry name" value="Prot_kinase_dom"/>
</dbReference>
<dbReference type="FunFam" id="3.30.1120.30:FF:000001">
    <property type="entry name" value="Serine/threonine-protein kinase PLK"/>
    <property type="match status" value="1"/>
</dbReference>
<dbReference type="SMART" id="SM00220">
    <property type="entry name" value="S_TKc"/>
    <property type="match status" value="1"/>
</dbReference>
<dbReference type="SUPFAM" id="SSF56112">
    <property type="entry name" value="Protein kinase-like (PK-like)"/>
    <property type="match status" value="1"/>
</dbReference>
<evidence type="ECO:0000313" key="17">
    <source>
        <dbReference type="Proteomes" id="UP001497525"/>
    </source>
</evidence>
<feature type="binding site" evidence="11">
    <location>
        <position position="54"/>
    </location>
    <ligand>
        <name>ATP</name>
        <dbReference type="ChEBI" id="CHEBI:30616"/>
    </ligand>
</feature>
<dbReference type="PROSITE" id="PS50011">
    <property type="entry name" value="PROTEIN_KINASE_DOM"/>
    <property type="match status" value="1"/>
</dbReference>
<name>A0AAV2TA51_CALDB</name>
<dbReference type="InterPro" id="IPR008271">
    <property type="entry name" value="Ser/Thr_kinase_AS"/>
</dbReference>
<evidence type="ECO:0000256" key="13">
    <source>
        <dbReference type="SAM" id="MobiDB-lite"/>
    </source>
</evidence>
<dbReference type="PANTHER" id="PTHR24345">
    <property type="entry name" value="SERINE/THREONINE-PROTEIN KINASE PLK"/>
    <property type="match status" value="1"/>
</dbReference>
<comment type="subcellular location">
    <subcellularLocation>
        <location evidence="1">Cytoplasm</location>
    </subcellularLocation>
</comment>
<evidence type="ECO:0000256" key="2">
    <source>
        <dbReference type="ARBA" id="ARBA00022490"/>
    </source>
</evidence>
<keyword evidence="5" id="KW-0677">Repeat</keyword>
<dbReference type="AlphaFoldDB" id="A0AAV2TA51"/>
<gene>
    <name evidence="16" type="ORF">CDAUBV1_LOCUS6567</name>
</gene>
<dbReference type="GO" id="GO:0005737">
    <property type="term" value="C:cytoplasm"/>
    <property type="evidence" value="ECO:0007669"/>
    <property type="project" value="UniProtKB-SubCell"/>
</dbReference>
<dbReference type="EC" id="2.7.11.21" evidence="12"/>
<evidence type="ECO:0000256" key="1">
    <source>
        <dbReference type="ARBA" id="ARBA00004496"/>
    </source>
</evidence>
<evidence type="ECO:0000259" key="14">
    <source>
        <dbReference type="PROSITE" id="PS50011"/>
    </source>
</evidence>
<keyword evidence="6 11" id="KW-0547">Nucleotide-binding</keyword>
<evidence type="ECO:0000256" key="8">
    <source>
        <dbReference type="ARBA" id="ARBA00022840"/>
    </source>
</evidence>
<dbReference type="Gene3D" id="3.30.200.20">
    <property type="entry name" value="Phosphorylase Kinase, domain 1"/>
    <property type="match status" value="1"/>
</dbReference>
<comment type="similarity">
    <text evidence="12">Belongs to the protein kinase superfamily. Ser/Thr protein kinase family. CDC5/Polo subfamily.</text>
</comment>
<dbReference type="CDD" id="cd14099">
    <property type="entry name" value="STKc_PLK"/>
    <property type="match status" value="1"/>
</dbReference>
<dbReference type="InterPro" id="IPR036947">
    <property type="entry name" value="POLO_box_dom_sf"/>
</dbReference>
<dbReference type="PROSITE" id="PS50078">
    <property type="entry name" value="POLO_BOX"/>
    <property type="match status" value="2"/>
</dbReference>
<evidence type="ECO:0000256" key="6">
    <source>
        <dbReference type="ARBA" id="ARBA00022741"/>
    </source>
</evidence>
<keyword evidence="8 11" id="KW-0067">ATP-binding</keyword>
<dbReference type="InterPro" id="IPR011009">
    <property type="entry name" value="Kinase-like_dom_sf"/>
</dbReference>
<keyword evidence="3 12" id="KW-0723">Serine/threonine-protein kinase</keyword>
<dbReference type="GO" id="GO:0004674">
    <property type="term" value="F:protein serine/threonine kinase activity"/>
    <property type="evidence" value="ECO:0007669"/>
    <property type="project" value="UniProtKB-KW"/>
</dbReference>
<evidence type="ECO:0000256" key="10">
    <source>
        <dbReference type="ARBA" id="ARBA00048347"/>
    </source>
</evidence>
<dbReference type="GO" id="GO:0000922">
    <property type="term" value="C:spindle pole"/>
    <property type="evidence" value="ECO:0007669"/>
    <property type="project" value="TreeGrafter"/>
</dbReference>
<dbReference type="FunFam" id="1.10.510.10:FF:000571">
    <property type="entry name" value="Maternal embryonic leucine zipper kinase"/>
    <property type="match status" value="1"/>
</dbReference>
<keyword evidence="7 12" id="KW-0418">Kinase</keyword>
<dbReference type="Gene3D" id="3.30.1120.30">
    <property type="entry name" value="POLO box domain"/>
    <property type="match status" value="2"/>
</dbReference>
<dbReference type="InterPro" id="IPR033695">
    <property type="entry name" value="POLO_box_2"/>
</dbReference>
<dbReference type="Pfam" id="PF00659">
    <property type="entry name" value="POLO_box"/>
    <property type="match status" value="2"/>
</dbReference>
<comment type="caution">
    <text evidence="16">The sequence shown here is derived from an EMBL/GenBank/DDBJ whole genome shotgun (WGS) entry which is preliminary data.</text>
</comment>
<keyword evidence="4 12" id="KW-0808">Transferase</keyword>
<feature type="domain" description="POLO box" evidence="15">
    <location>
        <begin position="380"/>
        <end position="458"/>
    </location>
</feature>
<reference evidence="16" key="1">
    <citation type="submission" date="2024-06" db="EMBL/GenBank/DDBJ databases">
        <authorList>
            <person name="Liu X."/>
            <person name="Lenzi L."/>
            <person name="Haldenby T S."/>
            <person name="Uol C."/>
        </authorList>
    </citation>
    <scope>NUCLEOTIDE SEQUENCE</scope>
</reference>
<dbReference type="EMBL" id="CAXLJL010000156">
    <property type="protein sequence ID" value="CAL5133308.1"/>
    <property type="molecule type" value="Genomic_DNA"/>
</dbReference>
<dbReference type="CDD" id="cd13117">
    <property type="entry name" value="POLO_box_2"/>
    <property type="match status" value="1"/>
</dbReference>
<dbReference type="GO" id="GO:0005813">
    <property type="term" value="C:centrosome"/>
    <property type="evidence" value="ECO:0007669"/>
    <property type="project" value="TreeGrafter"/>
</dbReference>
<evidence type="ECO:0000256" key="12">
    <source>
        <dbReference type="RuleBase" id="RU361162"/>
    </source>
</evidence>
<dbReference type="Proteomes" id="UP001497525">
    <property type="component" value="Unassembled WGS sequence"/>
</dbReference>
<protein>
    <recommendedName>
        <fullName evidence="12">Serine/threonine-protein kinase PLK</fullName>
        <ecNumber evidence="12">2.7.11.21</ecNumber>
    </recommendedName>
    <alternativeName>
        <fullName evidence="12">Polo-like kinase</fullName>
    </alternativeName>
</protein>
<dbReference type="InterPro" id="IPR017441">
    <property type="entry name" value="Protein_kinase_ATP_BS"/>
</dbReference>
<dbReference type="PANTHER" id="PTHR24345:SF93">
    <property type="entry name" value="SERINE_THREONINE-PROTEIN KINASE PLK1"/>
    <property type="match status" value="1"/>
</dbReference>
<evidence type="ECO:0000313" key="16">
    <source>
        <dbReference type="EMBL" id="CAL5133308.1"/>
    </source>
</evidence>
<dbReference type="CDD" id="cd13118">
    <property type="entry name" value="POLO_box_1"/>
    <property type="match status" value="1"/>
</dbReference>
<dbReference type="InterPro" id="IPR033701">
    <property type="entry name" value="POLO_box_1"/>
</dbReference>
<dbReference type="Gene3D" id="1.10.510.10">
    <property type="entry name" value="Transferase(Phosphotransferase) domain 1"/>
    <property type="match status" value="1"/>
</dbReference>
<feature type="domain" description="POLO box" evidence="15">
    <location>
        <begin position="480"/>
        <end position="562"/>
    </location>
</feature>
<dbReference type="GO" id="GO:0007052">
    <property type="term" value="P:mitotic spindle organization"/>
    <property type="evidence" value="ECO:0007669"/>
    <property type="project" value="TreeGrafter"/>
</dbReference>
<comment type="catalytic activity">
    <reaction evidence="9 12">
        <text>L-threonyl-[protein] + ATP = O-phospho-L-threonyl-[protein] + ADP + H(+)</text>
        <dbReference type="Rhea" id="RHEA:46608"/>
        <dbReference type="Rhea" id="RHEA-COMP:11060"/>
        <dbReference type="Rhea" id="RHEA-COMP:11605"/>
        <dbReference type="ChEBI" id="CHEBI:15378"/>
        <dbReference type="ChEBI" id="CHEBI:30013"/>
        <dbReference type="ChEBI" id="CHEBI:30616"/>
        <dbReference type="ChEBI" id="CHEBI:61977"/>
        <dbReference type="ChEBI" id="CHEBI:456216"/>
        <dbReference type="EC" id="2.7.11.21"/>
    </reaction>
</comment>
<comment type="catalytic activity">
    <reaction evidence="10">
        <text>L-seryl-[protein] + ATP = O-phospho-L-seryl-[protein] + ADP + H(+)</text>
        <dbReference type="Rhea" id="RHEA:17989"/>
        <dbReference type="Rhea" id="RHEA-COMP:9863"/>
        <dbReference type="Rhea" id="RHEA-COMP:11604"/>
        <dbReference type="ChEBI" id="CHEBI:15378"/>
        <dbReference type="ChEBI" id="CHEBI:29999"/>
        <dbReference type="ChEBI" id="CHEBI:30616"/>
        <dbReference type="ChEBI" id="CHEBI:83421"/>
        <dbReference type="ChEBI" id="CHEBI:456216"/>
        <dbReference type="EC" id="2.7.11.21"/>
    </reaction>
</comment>
<evidence type="ECO:0000256" key="7">
    <source>
        <dbReference type="ARBA" id="ARBA00022777"/>
    </source>
</evidence>
<dbReference type="GO" id="GO:0000776">
    <property type="term" value="C:kinetochore"/>
    <property type="evidence" value="ECO:0007669"/>
    <property type="project" value="TreeGrafter"/>
</dbReference>
<evidence type="ECO:0000256" key="3">
    <source>
        <dbReference type="ARBA" id="ARBA00022527"/>
    </source>
</evidence>
<evidence type="ECO:0000256" key="9">
    <source>
        <dbReference type="ARBA" id="ARBA00047802"/>
    </source>
</evidence>
<dbReference type="FunFam" id="3.30.200.20:FF:000284">
    <property type="entry name" value="Serine/threonine-protein kinase PLK"/>
    <property type="match status" value="1"/>
</dbReference>
<dbReference type="GO" id="GO:0005524">
    <property type="term" value="F:ATP binding"/>
    <property type="evidence" value="ECO:0007669"/>
    <property type="project" value="UniProtKB-UniRule"/>
</dbReference>
<dbReference type="PROSITE" id="PS00107">
    <property type="entry name" value="PROTEIN_KINASE_ATP"/>
    <property type="match status" value="1"/>
</dbReference>
<dbReference type="InterPro" id="IPR000959">
    <property type="entry name" value="POLO_box_dom"/>
</dbReference>
<accession>A0AAV2TA51</accession>
<dbReference type="GO" id="GO:0005634">
    <property type="term" value="C:nucleus"/>
    <property type="evidence" value="ECO:0007669"/>
    <property type="project" value="TreeGrafter"/>
</dbReference>
<proteinExistence type="inferred from homology"/>
<keyword evidence="2" id="KW-0963">Cytoplasm</keyword>
<evidence type="ECO:0000256" key="4">
    <source>
        <dbReference type="ARBA" id="ARBA00022679"/>
    </source>
</evidence>
<dbReference type="PROSITE" id="PS00108">
    <property type="entry name" value="PROTEIN_KINASE_ST"/>
    <property type="match status" value="1"/>
</dbReference>
<dbReference type="Pfam" id="PF00069">
    <property type="entry name" value="Pkinase"/>
    <property type="match status" value="1"/>
</dbReference>